<feature type="domain" description="Peptidase M20 dimerisation" evidence="8">
    <location>
        <begin position="177"/>
        <end position="286"/>
    </location>
</feature>
<reference evidence="9 10" key="1">
    <citation type="submission" date="2017-06" db="EMBL/GenBank/DDBJ databases">
        <authorList>
            <person name="Kim H.J."/>
            <person name="Triplett B.A."/>
        </authorList>
    </citation>
    <scope>NUCLEOTIDE SEQUENCE [LARGE SCALE GENOMIC DNA]</scope>
    <source>
        <strain evidence="9 10">SCA</strain>
    </source>
</reference>
<gene>
    <name evidence="9" type="ORF">SAMN05446037_10278</name>
</gene>
<dbReference type="Pfam" id="PF07687">
    <property type="entry name" value="M20_dimer"/>
    <property type="match status" value="1"/>
</dbReference>
<dbReference type="Gene3D" id="3.30.70.360">
    <property type="match status" value="1"/>
</dbReference>
<dbReference type="CDD" id="cd08659">
    <property type="entry name" value="M20_ArgE_DapE-like"/>
    <property type="match status" value="1"/>
</dbReference>
<dbReference type="SUPFAM" id="SSF53187">
    <property type="entry name" value="Zn-dependent exopeptidases"/>
    <property type="match status" value="1"/>
</dbReference>
<evidence type="ECO:0000259" key="8">
    <source>
        <dbReference type="Pfam" id="PF07687"/>
    </source>
</evidence>
<name>A0A239IBI5_9FIRM</name>
<evidence type="ECO:0000313" key="9">
    <source>
        <dbReference type="EMBL" id="SNS90927.1"/>
    </source>
</evidence>
<proteinExistence type="inferred from homology"/>
<keyword evidence="7" id="KW-0170">Cobalt</keyword>
<comment type="similarity">
    <text evidence="3">Belongs to the peptidase M20A family.</text>
</comment>
<dbReference type="Proteomes" id="UP000198304">
    <property type="component" value="Unassembled WGS sequence"/>
</dbReference>
<dbReference type="InterPro" id="IPR036264">
    <property type="entry name" value="Bact_exopeptidase_dim_dom"/>
</dbReference>
<comment type="cofactor">
    <cofactor evidence="2">
        <name>Zn(2+)</name>
        <dbReference type="ChEBI" id="CHEBI:29105"/>
    </cofactor>
</comment>
<keyword evidence="10" id="KW-1185">Reference proteome</keyword>
<evidence type="ECO:0000256" key="6">
    <source>
        <dbReference type="ARBA" id="ARBA00022833"/>
    </source>
</evidence>
<evidence type="ECO:0000256" key="1">
    <source>
        <dbReference type="ARBA" id="ARBA00001941"/>
    </source>
</evidence>
<evidence type="ECO:0000313" key="10">
    <source>
        <dbReference type="Proteomes" id="UP000198304"/>
    </source>
</evidence>
<accession>A0A239IBI5</accession>
<dbReference type="Gene3D" id="3.40.630.10">
    <property type="entry name" value="Zn peptidases"/>
    <property type="match status" value="1"/>
</dbReference>
<dbReference type="InterPro" id="IPR002933">
    <property type="entry name" value="Peptidase_M20"/>
</dbReference>
<protein>
    <submittedName>
        <fullName evidence="9">Acetylornithine deacetylase</fullName>
    </submittedName>
</protein>
<evidence type="ECO:0000256" key="5">
    <source>
        <dbReference type="ARBA" id="ARBA00022801"/>
    </source>
</evidence>
<dbReference type="Pfam" id="PF01546">
    <property type="entry name" value="Peptidase_M20"/>
    <property type="match status" value="1"/>
</dbReference>
<dbReference type="RefSeq" id="WP_176431491.1">
    <property type="nucleotide sequence ID" value="NZ_FZOJ01000027.1"/>
</dbReference>
<dbReference type="InterPro" id="IPR050072">
    <property type="entry name" value="Peptidase_M20A"/>
</dbReference>
<keyword evidence="5" id="KW-0378">Hydrolase</keyword>
<organism evidence="9 10">
    <name type="scientific">Anaerovirgula multivorans</name>
    <dbReference type="NCBI Taxonomy" id="312168"/>
    <lineage>
        <taxon>Bacteria</taxon>
        <taxon>Bacillati</taxon>
        <taxon>Bacillota</taxon>
        <taxon>Clostridia</taxon>
        <taxon>Peptostreptococcales</taxon>
        <taxon>Natronincolaceae</taxon>
        <taxon>Anaerovirgula</taxon>
    </lineage>
</organism>
<dbReference type="AlphaFoldDB" id="A0A239IBI5"/>
<evidence type="ECO:0000256" key="4">
    <source>
        <dbReference type="ARBA" id="ARBA00022723"/>
    </source>
</evidence>
<dbReference type="PANTHER" id="PTHR43808">
    <property type="entry name" value="ACETYLORNITHINE DEACETYLASE"/>
    <property type="match status" value="1"/>
</dbReference>
<evidence type="ECO:0000256" key="3">
    <source>
        <dbReference type="ARBA" id="ARBA00006247"/>
    </source>
</evidence>
<keyword evidence="4" id="KW-0479">Metal-binding</keyword>
<comment type="cofactor">
    <cofactor evidence="1">
        <name>Co(2+)</name>
        <dbReference type="ChEBI" id="CHEBI:48828"/>
    </cofactor>
</comment>
<evidence type="ECO:0000256" key="2">
    <source>
        <dbReference type="ARBA" id="ARBA00001947"/>
    </source>
</evidence>
<dbReference type="EMBL" id="FZOJ01000027">
    <property type="protein sequence ID" value="SNS90927.1"/>
    <property type="molecule type" value="Genomic_DNA"/>
</dbReference>
<sequence>MRNLNNYEQYTIDLLRDLISYNTVNIPGNEGPLAERVAEILGEMGFENKLISCGENRGSVVAAIGNPKGKKLVFNGHLDVVPANTKWTTDPFNAQVIDGKIYGRGAADMKGGIASMITAAKKLIDADFDFSSGQLILSFVADEELHNKGTLSILPLEEISEADYVIVGEPTSMDINIAHRGTARYTIKLFGKSCHSSNPANGINAINKMGKVLAAIEKYNQRLSQIHHPILPSPTIATVMIEGGEKDNIIPNYCEIKIDRRIIPSDTKESVMEELAEILKKLEREDSEFKYTIEPYIYLGAGEVPIDSEITRLSVEAYKSCFGKEPKICEFTATCEQTLFTQNGIETIIVGPGSIKQAHIVDEYVEIEQLNMATSFYEEMIKVILR</sequence>
<dbReference type="GO" id="GO:0046872">
    <property type="term" value="F:metal ion binding"/>
    <property type="evidence" value="ECO:0007669"/>
    <property type="project" value="UniProtKB-KW"/>
</dbReference>
<dbReference type="InterPro" id="IPR010182">
    <property type="entry name" value="ArgE/DapE"/>
</dbReference>
<keyword evidence="6" id="KW-0862">Zinc</keyword>
<dbReference type="InterPro" id="IPR011650">
    <property type="entry name" value="Peptidase_M20_dimer"/>
</dbReference>
<dbReference type="NCBIfam" id="TIGR01910">
    <property type="entry name" value="DapE-ArgE"/>
    <property type="match status" value="1"/>
</dbReference>
<dbReference type="GO" id="GO:0016787">
    <property type="term" value="F:hydrolase activity"/>
    <property type="evidence" value="ECO:0007669"/>
    <property type="project" value="UniProtKB-KW"/>
</dbReference>
<evidence type="ECO:0000256" key="7">
    <source>
        <dbReference type="ARBA" id="ARBA00023285"/>
    </source>
</evidence>
<dbReference type="SUPFAM" id="SSF55031">
    <property type="entry name" value="Bacterial exopeptidase dimerisation domain"/>
    <property type="match status" value="1"/>
</dbReference>